<feature type="compositionally biased region" description="Polar residues" evidence="1">
    <location>
        <begin position="66"/>
        <end position="80"/>
    </location>
</feature>
<gene>
    <name evidence="3" type="ORF">BOKJ2_LOCUS9380</name>
</gene>
<dbReference type="Proteomes" id="UP000614601">
    <property type="component" value="Unassembled WGS sequence"/>
</dbReference>
<evidence type="ECO:0000256" key="1">
    <source>
        <dbReference type="SAM" id="MobiDB-lite"/>
    </source>
</evidence>
<evidence type="ECO:0000256" key="2">
    <source>
        <dbReference type="SAM" id="SignalP"/>
    </source>
</evidence>
<dbReference type="AlphaFoldDB" id="A0A811L287"/>
<protein>
    <submittedName>
        <fullName evidence="3">Uncharacterized protein</fullName>
    </submittedName>
</protein>
<feature type="chain" id="PRO_5036408410" evidence="2">
    <location>
        <begin position="17"/>
        <end position="198"/>
    </location>
</feature>
<organism evidence="3 4">
    <name type="scientific">Bursaphelenchus okinawaensis</name>
    <dbReference type="NCBI Taxonomy" id="465554"/>
    <lineage>
        <taxon>Eukaryota</taxon>
        <taxon>Metazoa</taxon>
        <taxon>Ecdysozoa</taxon>
        <taxon>Nematoda</taxon>
        <taxon>Chromadorea</taxon>
        <taxon>Rhabditida</taxon>
        <taxon>Tylenchina</taxon>
        <taxon>Tylenchomorpha</taxon>
        <taxon>Aphelenchoidea</taxon>
        <taxon>Aphelenchoididae</taxon>
        <taxon>Bursaphelenchus</taxon>
    </lineage>
</organism>
<dbReference type="EMBL" id="CAJFDH010000004">
    <property type="protein sequence ID" value="CAD5221309.1"/>
    <property type="molecule type" value="Genomic_DNA"/>
</dbReference>
<evidence type="ECO:0000313" key="4">
    <source>
        <dbReference type="Proteomes" id="UP000614601"/>
    </source>
</evidence>
<dbReference type="Proteomes" id="UP000783686">
    <property type="component" value="Unassembled WGS sequence"/>
</dbReference>
<feature type="region of interest" description="Disordered" evidence="1">
    <location>
        <begin position="29"/>
        <end position="128"/>
    </location>
</feature>
<proteinExistence type="predicted"/>
<name>A0A811L287_9BILA</name>
<sequence length="198" mass="20832">MARYGLLLLLLGVAFALEIPTGLRPAKAVGASESEDKVVPVAEIPAPPANARAPPNISLRSRHVAAQNTPAESQDSTSEQNEVEFKEPVVFAKSKSSKKQEKAKPPAFKAVENAPAPKTPRVTGPLPPSGNYGVNTILQTNLVDSKGRIIKGVSSVPIRVPSTEELKNAKQSRASAAPVETDADKVVPVEFGGNSRAI</sequence>
<comment type="caution">
    <text evidence="3">The sequence shown here is derived from an EMBL/GenBank/DDBJ whole genome shotgun (WGS) entry which is preliminary data.</text>
</comment>
<dbReference type="EMBL" id="CAJFCW020000004">
    <property type="protein sequence ID" value="CAG9114896.1"/>
    <property type="molecule type" value="Genomic_DNA"/>
</dbReference>
<reference evidence="3" key="1">
    <citation type="submission" date="2020-09" db="EMBL/GenBank/DDBJ databases">
        <authorList>
            <person name="Kikuchi T."/>
        </authorList>
    </citation>
    <scope>NUCLEOTIDE SEQUENCE</scope>
    <source>
        <strain evidence="3">SH1</strain>
    </source>
</reference>
<accession>A0A811L287</accession>
<keyword evidence="4" id="KW-1185">Reference proteome</keyword>
<feature type="signal peptide" evidence="2">
    <location>
        <begin position="1"/>
        <end position="16"/>
    </location>
</feature>
<dbReference type="OrthoDB" id="5842817at2759"/>
<evidence type="ECO:0000313" key="3">
    <source>
        <dbReference type="EMBL" id="CAD5221309.1"/>
    </source>
</evidence>
<feature type="compositionally biased region" description="Low complexity" evidence="1">
    <location>
        <begin position="39"/>
        <end position="57"/>
    </location>
</feature>
<keyword evidence="2" id="KW-0732">Signal</keyword>